<dbReference type="VEuPathDB" id="FungiDB:MFRU_019g01470"/>
<evidence type="ECO:0000313" key="2">
    <source>
        <dbReference type="EMBL" id="KAA8566203.1"/>
    </source>
</evidence>
<evidence type="ECO:0000256" key="1">
    <source>
        <dbReference type="SAM" id="MobiDB-lite"/>
    </source>
</evidence>
<feature type="compositionally biased region" description="Polar residues" evidence="1">
    <location>
        <begin position="462"/>
        <end position="471"/>
    </location>
</feature>
<comment type="caution">
    <text evidence="2">The sequence shown here is derived from an EMBL/GenBank/DDBJ whole genome shotgun (WGS) entry which is preliminary data.</text>
</comment>
<evidence type="ECO:0000313" key="3">
    <source>
        <dbReference type="Proteomes" id="UP000322873"/>
    </source>
</evidence>
<feature type="region of interest" description="Disordered" evidence="1">
    <location>
        <begin position="405"/>
        <end position="515"/>
    </location>
</feature>
<organism evidence="2 3">
    <name type="scientific">Monilinia fructicola</name>
    <name type="common">Brown rot fungus</name>
    <name type="synonym">Ciboria fructicola</name>
    <dbReference type="NCBI Taxonomy" id="38448"/>
    <lineage>
        <taxon>Eukaryota</taxon>
        <taxon>Fungi</taxon>
        <taxon>Dikarya</taxon>
        <taxon>Ascomycota</taxon>
        <taxon>Pezizomycotina</taxon>
        <taxon>Leotiomycetes</taxon>
        <taxon>Helotiales</taxon>
        <taxon>Sclerotiniaceae</taxon>
        <taxon>Monilinia</taxon>
    </lineage>
</organism>
<dbReference type="EMBL" id="VICG01000012">
    <property type="protein sequence ID" value="KAA8566203.1"/>
    <property type="molecule type" value="Genomic_DNA"/>
</dbReference>
<name>A0A5M9JCV9_MONFR</name>
<gene>
    <name evidence="2" type="ORF">EYC84_008804</name>
</gene>
<feature type="region of interest" description="Disordered" evidence="1">
    <location>
        <begin position="119"/>
        <end position="157"/>
    </location>
</feature>
<keyword evidence="3" id="KW-1185">Reference proteome</keyword>
<dbReference type="Proteomes" id="UP000322873">
    <property type="component" value="Unassembled WGS sequence"/>
</dbReference>
<sequence length="515" mass="58457">MPWGGFLPIARYQNLPVSVGHKGTILQAVHVDNPREITLLAMATWAIMTKQWKNALMMNRSIERVRIKTAAHALAEVAYIAAENPEFADLKWWDILQEALKDPTLTIVAYKSRICGPVPSQELPKAESKGSMKSRKSIILPDEDEEQEQDDEDLGYDDYDNISEGKKLLFLSRDEVDEDDQDEIAGLKKERQVSRWQFAPGQDLDPAYWATPDTSKFFMVRQLRKNPGKINVREYPHIAGFDWNDKEAVQALNRGRNQIILRTNGPKTIPRLPWSQKERELLRHQVILGLKNGYTKSNMPWDQIAHNVNVDLERVTQRKGSLLARTSKWNSNTKREDFQTKRHLTMQKDRTGSDRNSSGCMNQATKFGDLDALLRNSVEQARKRKPLDEMIKMVSAHQSFDAFPRALPIPSTTKSAKLQAESNEGSSSTQAANKTQAEDSGRSSTIQAVEMQIECRGRLSGDETSSIQSDKMQTDRTDGSSDDQPLMKRRQSYHAANISSANEPLVKRRKSEHGQ</sequence>
<feature type="compositionally biased region" description="Polar residues" evidence="1">
    <location>
        <begin position="410"/>
        <end position="435"/>
    </location>
</feature>
<feature type="compositionally biased region" description="Basic and acidic residues" evidence="1">
    <location>
        <begin position="340"/>
        <end position="353"/>
    </location>
</feature>
<feature type="region of interest" description="Disordered" evidence="1">
    <location>
        <begin position="340"/>
        <end position="363"/>
    </location>
</feature>
<feature type="compositionally biased region" description="Acidic residues" evidence="1">
    <location>
        <begin position="141"/>
        <end position="157"/>
    </location>
</feature>
<accession>A0A5M9JCV9</accession>
<proteinExistence type="predicted"/>
<reference evidence="2 3" key="1">
    <citation type="submission" date="2019-06" db="EMBL/GenBank/DDBJ databases">
        <title>Genome Sequence of the Brown Rot Fungal Pathogen Monilinia fructicola.</title>
        <authorList>
            <person name="De Miccolis Angelini R.M."/>
            <person name="Landi L."/>
            <person name="Abate D."/>
            <person name="Pollastro S."/>
            <person name="Romanazzi G."/>
            <person name="Faretra F."/>
        </authorList>
    </citation>
    <scope>NUCLEOTIDE SEQUENCE [LARGE SCALE GENOMIC DNA]</scope>
    <source>
        <strain evidence="2 3">Mfrc123</strain>
    </source>
</reference>
<feature type="compositionally biased region" description="Polar residues" evidence="1">
    <location>
        <begin position="354"/>
        <end position="363"/>
    </location>
</feature>
<protein>
    <submittedName>
        <fullName evidence="2">Uncharacterized protein</fullName>
    </submittedName>
</protein>
<dbReference type="AlphaFoldDB" id="A0A5M9JCV9"/>
<dbReference type="OrthoDB" id="3536584at2759"/>